<evidence type="ECO:0000256" key="4">
    <source>
        <dbReference type="ARBA" id="ARBA00062507"/>
    </source>
</evidence>
<reference evidence="10" key="1">
    <citation type="submission" date="2022-10" db="EMBL/GenBank/DDBJ databases">
        <title>Genome assembly of Pristionchus species.</title>
        <authorList>
            <person name="Yoshida K."/>
            <person name="Sommer R.J."/>
        </authorList>
    </citation>
    <scope>NUCLEOTIDE SEQUENCE [LARGE SCALE GENOMIC DNA]</scope>
    <source>
        <strain evidence="10">RS5460</strain>
    </source>
</reference>
<comment type="similarity">
    <text evidence="1">Belongs to the proteasome subunit S9 family.</text>
</comment>
<dbReference type="AlphaFoldDB" id="A0AAN5C8R4"/>
<proteinExistence type="inferred from homology"/>
<evidence type="ECO:0000256" key="3">
    <source>
        <dbReference type="ARBA" id="ARBA00056935"/>
    </source>
</evidence>
<dbReference type="EMBL" id="BTRK01000003">
    <property type="protein sequence ID" value="GMR41928.1"/>
    <property type="molecule type" value="Genomic_DNA"/>
</dbReference>
<evidence type="ECO:0000256" key="1">
    <source>
        <dbReference type="ARBA" id="ARBA00007454"/>
    </source>
</evidence>
<name>A0AAN5C8R4_9BILA</name>
<organism evidence="9 10">
    <name type="scientific">Pristionchus mayeri</name>
    <dbReference type="NCBI Taxonomy" id="1317129"/>
    <lineage>
        <taxon>Eukaryota</taxon>
        <taxon>Metazoa</taxon>
        <taxon>Ecdysozoa</taxon>
        <taxon>Nematoda</taxon>
        <taxon>Chromadorea</taxon>
        <taxon>Rhabditida</taxon>
        <taxon>Rhabditina</taxon>
        <taxon>Diplogasteromorpha</taxon>
        <taxon>Diplogasteroidea</taxon>
        <taxon>Neodiplogasteridae</taxon>
        <taxon>Pristionchus</taxon>
    </lineage>
</organism>
<evidence type="ECO:0000256" key="5">
    <source>
        <dbReference type="ARBA" id="ARBA00069091"/>
    </source>
</evidence>
<feature type="chain" id="PRO_5042962675" description="Probable 26S proteasome regulatory subunit rpn-6.2" evidence="7">
    <location>
        <begin position="21"/>
        <end position="457"/>
    </location>
</feature>
<dbReference type="InterPro" id="IPR040773">
    <property type="entry name" value="Rpn6_N"/>
</dbReference>
<keyword evidence="2" id="KW-0647">Proteasome</keyword>
<feature type="signal peptide" evidence="7">
    <location>
        <begin position="1"/>
        <end position="20"/>
    </location>
</feature>
<dbReference type="SUPFAM" id="SSF46785">
    <property type="entry name" value="Winged helix' DNA-binding domain"/>
    <property type="match status" value="1"/>
</dbReference>
<dbReference type="Pfam" id="PF18055">
    <property type="entry name" value="RPN6_N"/>
    <property type="match status" value="1"/>
</dbReference>
<gene>
    <name evidence="9" type="ORF">PMAYCL1PPCAC_12123</name>
</gene>
<keyword evidence="7" id="KW-0732">Signal</keyword>
<dbReference type="FunFam" id="1.25.40.570:FF:000019">
    <property type="entry name" value="Proteasome regulatory non-ATPase subunit 6"/>
    <property type="match status" value="1"/>
</dbReference>
<feature type="region of interest" description="Disordered" evidence="6">
    <location>
        <begin position="24"/>
        <end position="54"/>
    </location>
</feature>
<dbReference type="InterPro" id="IPR000717">
    <property type="entry name" value="PCI_dom"/>
</dbReference>
<dbReference type="SMART" id="SM00088">
    <property type="entry name" value="PINT"/>
    <property type="match status" value="1"/>
</dbReference>
<dbReference type="InterPro" id="IPR036390">
    <property type="entry name" value="WH_DNA-bd_sf"/>
</dbReference>
<protein>
    <recommendedName>
        <fullName evidence="5">Probable 26S proteasome regulatory subunit rpn-6.2</fullName>
    </recommendedName>
</protein>
<comment type="caution">
    <text evidence="9">The sequence shown here is derived from an EMBL/GenBank/DDBJ whole genome shotgun (WGS) entry which is preliminary data.</text>
</comment>
<dbReference type="GO" id="GO:0000502">
    <property type="term" value="C:proteasome complex"/>
    <property type="evidence" value="ECO:0007669"/>
    <property type="project" value="UniProtKB-KW"/>
</dbReference>
<evidence type="ECO:0000256" key="2">
    <source>
        <dbReference type="ARBA" id="ARBA00022942"/>
    </source>
</evidence>
<dbReference type="Gene3D" id="1.25.40.570">
    <property type="match status" value="1"/>
</dbReference>
<evidence type="ECO:0000256" key="6">
    <source>
        <dbReference type="SAM" id="MobiDB-lite"/>
    </source>
</evidence>
<feature type="domain" description="PCI" evidence="8">
    <location>
        <begin position="355"/>
        <end position="438"/>
    </location>
</feature>
<evidence type="ECO:0000259" key="8">
    <source>
        <dbReference type="SMART" id="SM00088"/>
    </source>
</evidence>
<dbReference type="PANTHER" id="PTHR10678">
    <property type="entry name" value="26S PROTEASOME NON-ATPASE REGULATORY SUBUNIT 11/COP9 SIGNALOSOME COMPLEX SUBUNIT 2"/>
    <property type="match status" value="1"/>
</dbReference>
<dbReference type="Proteomes" id="UP001328107">
    <property type="component" value="Unassembled WGS sequence"/>
</dbReference>
<evidence type="ECO:0000256" key="7">
    <source>
        <dbReference type="SAM" id="SignalP"/>
    </source>
</evidence>
<accession>A0AAN5C8R4</accession>
<sequence length="457" mass="51954">MNSNLIYFFEWLVLLSFVLSSSKMTGGGPAQKRMKLQNRASDREEDEDDEEGGEMEDALVTIKQEFAKDLSKASEEVLKEMEETVLECASDLAKEKRTADLLWTLTSCRAVLPFLGKAKASRMLRTLLDFCLQTEEMKDRKILLCNECIEWATAQKRTFLRRSLQARLIRLHNDNASHTTALEMAGKLISELKKMEDRELLVEVVLEESKAAFALNNPGKARTALVMAKTIANTAFMTPILMAAIDLQSGILAAEDNDFRTAYSYFFEAFENFEPLPGMTNECIKTLKYMCLGKIVLDEPEHIKILLTGKRKYESPHLEAIKALGKAFEKRSLTLYHEANAKFEKELRSDVVIARHSARLYDKLLEKEVIRVVEPYDVVDLDHLVTRIGLPMAKIERSVSALILDRRINGVLDQSTHTLTIYRPASSDTAYKKAVNLIHVLERIVDTQYSHGYSHVH</sequence>
<comment type="function">
    <text evidence="3">Component of the lid subcomplex of the 26S proteasome, a multiprotein complex involved in the ATP-dependent degradation of ubiquitinated proteins. In the complex, rpn-6.2 is required for proteasome assembly.</text>
</comment>
<evidence type="ECO:0000313" key="9">
    <source>
        <dbReference type="EMBL" id="GMR41928.1"/>
    </source>
</evidence>
<dbReference type="InterPro" id="IPR050871">
    <property type="entry name" value="26S_Proteasome/COP9_Components"/>
</dbReference>
<feature type="compositionally biased region" description="Acidic residues" evidence="6">
    <location>
        <begin position="43"/>
        <end position="54"/>
    </location>
</feature>
<comment type="subunit">
    <text evidence="4">Component of the lid subcomplex of the 19S proteasome regulatory particle complex (also named PA700 complex). The 26S proteasome consists of a 20S proteasome core and two 19S regulatory subunits.</text>
</comment>
<keyword evidence="10" id="KW-1185">Reference proteome</keyword>
<dbReference type="SMART" id="SM00753">
    <property type="entry name" value="PAM"/>
    <property type="match status" value="1"/>
</dbReference>
<evidence type="ECO:0000313" key="10">
    <source>
        <dbReference type="Proteomes" id="UP001328107"/>
    </source>
</evidence>
<dbReference type="Pfam" id="PF01399">
    <property type="entry name" value="PCI"/>
    <property type="match status" value="1"/>
</dbReference>